<proteinExistence type="predicted"/>
<feature type="region of interest" description="Disordered" evidence="1">
    <location>
        <begin position="1"/>
        <end position="53"/>
    </location>
</feature>
<reference evidence="2 3" key="1">
    <citation type="journal article" date="2024" name="J Genomics">
        <title>Draft genome sequencing and assembly of Favolaschia claudopus CIRM-BRFM 2984 isolated from oak limbs.</title>
        <authorList>
            <person name="Navarro D."/>
            <person name="Drula E."/>
            <person name="Chaduli D."/>
            <person name="Cazenave R."/>
            <person name="Ahrendt S."/>
            <person name="Wang J."/>
            <person name="Lipzen A."/>
            <person name="Daum C."/>
            <person name="Barry K."/>
            <person name="Grigoriev I.V."/>
            <person name="Favel A."/>
            <person name="Rosso M.N."/>
            <person name="Martin F."/>
        </authorList>
    </citation>
    <scope>NUCLEOTIDE SEQUENCE [LARGE SCALE GENOMIC DNA]</scope>
    <source>
        <strain evidence="2 3">CIRM-BRFM 2984</strain>
    </source>
</reference>
<accession>A0AAW0BA37</accession>
<sequence length="211" mass="23793">MPRRLHRHPMDVIAPQSSAMDTGDDFDEDDDMQEDPGSNSDCSEEQSEEDDEDDIEYNHIIQPDWKDAKPAIARELRGSFTISSDDLFIHLNGAGELIWGQLASVLSGLETTLKHDFPSTQDQALPGGTILRQDYTHRVPAKIAVLFGATRTIPRILVILLFHLRKLEALSCKLRTHKVSSVFSVGGSWRLEVEEDQHQCWRCCASRPPDK</sequence>
<dbReference type="EMBL" id="JAWWNJ010000036">
    <property type="protein sequence ID" value="KAK7022998.1"/>
    <property type="molecule type" value="Genomic_DNA"/>
</dbReference>
<evidence type="ECO:0000313" key="3">
    <source>
        <dbReference type="Proteomes" id="UP001362999"/>
    </source>
</evidence>
<protein>
    <submittedName>
        <fullName evidence="2">Uncharacterized protein</fullName>
    </submittedName>
</protein>
<dbReference type="Proteomes" id="UP001362999">
    <property type="component" value="Unassembled WGS sequence"/>
</dbReference>
<feature type="compositionally biased region" description="Acidic residues" evidence="1">
    <location>
        <begin position="22"/>
        <end position="34"/>
    </location>
</feature>
<keyword evidence="3" id="KW-1185">Reference proteome</keyword>
<dbReference type="AlphaFoldDB" id="A0AAW0BA37"/>
<feature type="compositionally biased region" description="Acidic residues" evidence="1">
    <location>
        <begin position="42"/>
        <end position="53"/>
    </location>
</feature>
<gene>
    <name evidence="2" type="ORF">R3P38DRAFT_3536576</name>
</gene>
<name>A0AAW0BA37_9AGAR</name>
<organism evidence="2 3">
    <name type="scientific">Favolaschia claudopus</name>
    <dbReference type="NCBI Taxonomy" id="2862362"/>
    <lineage>
        <taxon>Eukaryota</taxon>
        <taxon>Fungi</taxon>
        <taxon>Dikarya</taxon>
        <taxon>Basidiomycota</taxon>
        <taxon>Agaricomycotina</taxon>
        <taxon>Agaricomycetes</taxon>
        <taxon>Agaricomycetidae</taxon>
        <taxon>Agaricales</taxon>
        <taxon>Marasmiineae</taxon>
        <taxon>Mycenaceae</taxon>
        <taxon>Favolaschia</taxon>
    </lineage>
</organism>
<evidence type="ECO:0000313" key="2">
    <source>
        <dbReference type="EMBL" id="KAK7022998.1"/>
    </source>
</evidence>
<evidence type="ECO:0000256" key="1">
    <source>
        <dbReference type="SAM" id="MobiDB-lite"/>
    </source>
</evidence>
<comment type="caution">
    <text evidence="2">The sequence shown here is derived from an EMBL/GenBank/DDBJ whole genome shotgun (WGS) entry which is preliminary data.</text>
</comment>